<dbReference type="InterPro" id="IPR011467">
    <property type="entry name" value="DUF1573"/>
</dbReference>
<comment type="caution">
    <text evidence="1">The sequence shown here is derived from an EMBL/GenBank/DDBJ whole genome shotgun (WGS) entry which is preliminary data.</text>
</comment>
<dbReference type="PROSITE" id="PS51257">
    <property type="entry name" value="PROKAR_LIPOPROTEIN"/>
    <property type="match status" value="1"/>
</dbReference>
<name>A0ABU3LGC9_9FLAO</name>
<sequence length="154" mass="16594">MRKLSFLFVVALSTIVFVSCKDGNASAKVKASNVEVAKKRDKAINNGAAAVEFDKTEYDFGTVNEGQIVETTFIVKNTGKTDLVITDAKATCGCTVPVWPKEPVKVGESAEVKVKFNTTGKPNRQSKTVTLYTNTATGTELLKIFGNVTPKAKK</sequence>
<dbReference type="PANTHER" id="PTHR37833">
    <property type="entry name" value="LIPOPROTEIN-RELATED"/>
    <property type="match status" value="1"/>
</dbReference>
<dbReference type="InterPro" id="IPR013783">
    <property type="entry name" value="Ig-like_fold"/>
</dbReference>
<dbReference type="Gene3D" id="2.60.40.10">
    <property type="entry name" value="Immunoglobulins"/>
    <property type="match status" value="1"/>
</dbReference>
<evidence type="ECO:0000313" key="1">
    <source>
        <dbReference type="EMBL" id="MDT7832193.1"/>
    </source>
</evidence>
<dbReference type="EMBL" id="JAVTTO010000002">
    <property type="protein sequence ID" value="MDT7832193.1"/>
    <property type="molecule type" value="Genomic_DNA"/>
</dbReference>
<dbReference type="Pfam" id="PF07610">
    <property type="entry name" value="DUF1573"/>
    <property type="match status" value="1"/>
</dbReference>
<dbReference type="PANTHER" id="PTHR37833:SF1">
    <property type="entry name" value="SIGNAL PEPTIDE PROTEIN"/>
    <property type="match status" value="1"/>
</dbReference>
<protein>
    <submittedName>
        <fullName evidence="1">DUF1573 domain-containing protein</fullName>
    </submittedName>
</protein>
<accession>A0ABU3LGC9</accession>
<reference evidence="1 2" key="1">
    <citation type="submission" date="2023-09" db="EMBL/GenBank/DDBJ databases">
        <title>Novel taxa isolated from Blanes Bay.</title>
        <authorList>
            <person name="Rey-Velasco X."/>
            <person name="Lucena T."/>
        </authorList>
    </citation>
    <scope>NUCLEOTIDE SEQUENCE [LARGE SCALE GENOMIC DNA]</scope>
    <source>
        <strain evidence="1 2">S356</strain>
    </source>
</reference>
<evidence type="ECO:0000313" key="2">
    <source>
        <dbReference type="Proteomes" id="UP001257277"/>
    </source>
</evidence>
<gene>
    <name evidence="1" type="ORF">RQM59_07355</name>
</gene>
<proteinExistence type="predicted"/>
<dbReference type="Proteomes" id="UP001257277">
    <property type="component" value="Unassembled WGS sequence"/>
</dbReference>
<keyword evidence="2" id="KW-1185">Reference proteome</keyword>
<dbReference type="RefSeq" id="WP_349241443.1">
    <property type="nucleotide sequence ID" value="NZ_JAVTTO010000002.1"/>
</dbReference>
<organism evidence="1 2">
    <name type="scientific">Asprobacillus argus</name>
    <dbReference type="NCBI Taxonomy" id="3076534"/>
    <lineage>
        <taxon>Bacteria</taxon>
        <taxon>Pseudomonadati</taxon>
        <taxon>Bacteroidota</taxon>
        <taxon>Flavobacteriia</taxon>
        <taxon>Flavobacteriales</taxon>
        <taxon>Flavobacteriaceae</taxon>
        <taxon>Asprobacillus</taxon>
    </lineage>
</organism>